<sequence>MFLVGDKVMYPMHGAGVIEAIEEKEILGNKQYYYVVTIGNMQVMFPQGSKVAIRPVVDANMVEDVLMTTFQEEDSIASLSPSQRYRTNMNKMKSGDIYEGAQVIRDLARMGSKRSLTTSDKSMFDNARQIFISELALVKGIDEDEASGLLEEALQSLT</sequence>
<dbReference type="Gene3D" id="1.20.58.1290">
    <property type="entry name" value="CarD-like, C-terminal domain"/>
    <property type="match status" value="1"/>
</dbReference>
<evidence type="ECO:0000259" key="1">
    <source>
        <dbReference type="SMART" id="SM01058"/>
    </source>
</evidence>
<dbReference type="Gene3D" id="2.40.10.170">
    <property type="match status" value="1"/>
</dbReference>
<feature type="domain" description="CarD-like/TRCF RNAP-interacting" evidence="1">
    <location>
        <begin position="1"/>
        <end position="108"/>
    </location>
</feature>
<dbReference type="EMBL" id="WBXO01000002">
    <property type="protein sequence ID" value="KAB2953841.1"/>
    <property type="molecule type" value="Genomic_DNA"/>
</dbReference>
<dbReference type="Pfam" id="PF02559">
    <property type="entry name" value="CarD_TRCF_RID"/>
    <property type="match status" value="1"/>
</dbReference>
<dbReference type="AlphaFoldDB" id="A0A6I0F1N7"/>
<organism evidence="2 3">
    <name type="scientific">Heliorestis acidaminivorans</name>
    <dbReference type="NCBI Taxonomy" id="553427"/>
    <lineage>
        <taxon>Bacteria</taxon>
        <taxon>Bacillati</taxon>
        <taxon>Bacillota</taxon>
        <taxon>Clostridia</taxon>
        <taxon>Eubacteriales</taxon>
        <taxon>Heliobacteriaceae</taxon>
        <taxon>Heliorestis</taxon>
    </lineage>
</organism>
<keyword evidence="3" id="KW-1185">Reference proteome</keyword>
<protein>
    <submittedName>
        <fullName evidence="2">CarD family transcriptional regulator</fullName>
    </submittedName>
</protein>
<comment type="caution">
    <text evidence="2">The sequence shown here is derived from an EMBL/GenBank/DDBJ whole genome shotgun (WGS) entry which is preliminary data.</text>
</comment>
<dbReference type="RefSeq" id="WP_151618873.1">
    <property type="nucleotide sequence ID" value="NZ_WBXO01000002.1"/>
</dbReference>
<dbReference type="PANTHER" id="PTHR38447">
    <property type="entry name" value="TRANSCRIPTION FACTOR YDEB-RELATED"/>
    <property type="match status" value="1"/>
</dbReference>
<reference evidence="2 3" key="1">
    <citation type="submission" date="2019-10" db="EMBL/GenBank/DDBJ databases">
        <title>Whole-genome sequence of the extremophile Heliorestis acidaminivorans DSM 24790.</title>
        <authorList>
            <person name="Kyndt J.A."/>
            <person name="Meyer T.E."/>
        </authorList>
    </citation>
    <scope>NUCLEOTIDE SEQUENCE [LARGE SCALE GENOMIC DNA]</scope>
    <source>
        <strain evidence="2 3">DSM 24790</strain>
    </source>
</reference>
<dbReference type="InterPro" id="IPR042215">
    <property type="entry name" value="CarD-like_C"/>
</dbReference>
<dbReference type="InterPro" id="IPR048792">
    <property type="entry name" value="CarD_C"/>
</dbReference>
<accession>A0A6I0F1N7</accession>
<dbReference type="OrthoDB" id="9786074at2"/>
<name>A0A6I0F1N7_9FIRM</name>
<dbReference type="InterPro" id="IPR036101">
    <property type="entry name" value="CarD-like/TRCF_RID_sf"/>
</dbReference>
<proteinExistence type="predicted"/>
<gene>
    <name evidence="2" type="ORF">F9B85_04295</name>
</gene>
<dbReference type="Proteomes" id="UP000468766">
    <property type="component" value="Unassembled WGS sequence"/>
</dbReference>
<dbReference type="SMART" id="SM01058">
    <property type="entry name" value="CarD_TRCF"/>
    <property type="match status" value="1"/>
</dbReference>
<dbReference type="Pfam" id="PF21095">
    <property type="entry name" value="CarD_C"/>
    <property type="match status" value="1"/>
</dbReference>
<evidence type="ECO:0000313" key="3">
    <source>
        <dbReference type="Proteomes" id="UP000468766"/>
    </source>
</evidence>
<dbReference type="InterPro" id="IPR052531">
    <property type="entry name" value="CarD-like_regulator"/>
</dbReference>
<dbReference type="GO" id="GO:0009303">
    <property type="term" value="P:rRNA transcription"/>
    <property type="evidence" value="ECO:0007669"/>
    <property type="project" value="TreeGrafter"/>
</dbReference>
<dbReference type="SUPFAM" id="SSF141259">
    <property type="entry name" value="CarD-like"/>
    <property type="match status" value="1"/>
</dbReference>
<dbReference type="PANTHER" id="PTHR38447:SF1">
    <property type="entry name" value="RNA POLYMERASE-BINDING TRANSCRIPTION FACTOR CARD"/>
    <property type="match status" value="1"/>
</dbReference>
<evidence type="ECO:0000313" key="2">
    <source>
        <dbReference type="EMBL" id="KAB2953841.1"/>
    </source>
</evidence>
<dbReference type="InterPro" id="IPR003711">
    <property type="entry name" value="CarD-like/TRCF_RID"/>
</dbReference>